<dbReference type="InterPro" id="IPR003846">
    <property type="entry name" value="SelO"/>
</dbReference>
<gene>
    <name evidence="11" type="ORF">B0T21DRAFT_327010</name>
</gene>
<comment type="cofactor">
    <cofactor evidence="1">
        <name>Mg(2+)</name>
        <dbReference type="ChEBI" id="CHEBI:18420"/>
    </cofactor>
</comment>
<evidence type="ECO:0000256" key="7">
    <source>
        <dbReference type="ARBA" id="ARBA00022840"/>
    </source>
</evidence>
<evidence type="ECO:0000256" key="8">
    <source>
        <dbReference type="ARBA" id="ARBA00022842"/>
    </source>
</evidence>
<evidence type="ECO:0000256" key="9">
    <source>
        <dbReference type="ARBA" id="ARBA00031547"/>
    </source>
</evidence>
<comment type="caution">
    <text evidence="11">The sequence shown here is derived from an EMBL/GenBank/DDBJ whole genome shotgun (WGS) entry which is preliminary data.</text>
</comment>
<sequence>MRFPLSSPSAASRCLALASHLRYPPPPFNQLPFSHHRPFSVLPSNMATNGTTHPSSPGGQSLSSLPKTWTLPSLLPPDPLYPTPHSSHSTPRDEITPRQVRNGLFTYVRPEHQSNYELLAISPAAFKTLNLSLDEATTSEFQETVVGNKLWDWDESDPNNRNYPWSQNYGGFQFGSWAGQLGDGRVISLFETTNNNTGRRYELQLKGAGMTPYSRFADGKAVLRSSIREFVVSEALHGLGIPTTRALALTLLPEERVRRERIEPGAIVVRFAETWIRLGNFDLLRARGERGNMRILAEVVAEEVYKGWENLPGRLEEGEITPKTGVKKEVVEGPEGEEQNRYARLYREIVRRNAATVAKWQAYGFMNGVLNTDNTSIFGLSMDFGPYAFMDVFDPSYTPNHDDHMLRYSYRNQPTIIWWNLVRLGEALGEMMGVGARIDDKEYIEKGVVGEEMEKGMVARAEKVIEQAGEEYKEVFLREYKRLMSARLGLKAVKEDDFDGLFSPLLDTLEALELDFNLFFRRLSSVKLADLETEEQRAEQAKVFFYNDGLKETSSDDLEKVADWLAFWKERIIEDWGTGKDEERIKAMKGVNPNFTPRGWIMDEVIRRVEKEGERDVLKRIIHMATYPFEDSWSGREFDGFVYEGDAAEEKRWTGDVPRGGRAMQCSCSS</sequence>
<protein>
    <recommendedName>
        <fullName evidence="9">Selenoprotein O</fullName>
    </recommendedName>
</protein>
<keyword evidence="8" id="KW-0460">Magnesium</keyword>
<evidence type="ECO:0000256" key="10">
    <source>
        <dbReference type="SAM" id="MobiDB-lite"/>
    </source>
</evidence>
<reference evidence="11" key="1">
    <citation type="submission" date="2023-06" db="EMBL/GenBank/DDBJ databases">
        <title>Genome-scale phylogeny and comparative genomics of the fungal order Sordariales.</title>
        <authorList>
            <consortium name="Lawrence Berkeley National Laboratory"/>
            <person name="Hensen N."/>
            <person name="Bonometti L."/>
            <person name="Westerberg I."/>
            <person name="Brannstrom I.O."/>
            <person name="Guillou S."/>
            <person name="Cros-Aarteil S."/>
            <person name="Calhoun S."/>
            <person name="Haridas S."/>
            <person name="Kuo A."/>
            <person name="Mondo S."/>
            <person name="Pangilinan J."/>
            <person name="Riley R."/>
            <person name="Labutti K."/>
            <person name="Andreopoulos B."/>
            <person name="Lipzen A."/>
            <person name="Chen C."/>
            <person name="Yanf M."/>
            <person name="Daum C."/>
            <person name="Ng V."/>
            <person name="Clum A."/>
            <person name="Steindorff A."/>
            <person name="Ohm R."/>
            <person name="Martin F."/>
            <person name="Silar P."/>
            <person name="Natvig D."/>
            <person name="Lalanne C."/>
            <person name="Gautier V."/>
            <person name="Ament-Velasquez S.L."/>
            <person name="Kruys A."/>
            <person name="Hutchinson M.I."/>
            <person name="Powell A.J."/>
            <person name="Barry K."/>
            <person name="Miller A.N."/>
            <person name="Grigoriev I.V."/>
            <person name="Debuchy R."/>
            <person name="Gladieux P."/>
            <person name="Thoren M.H."/>
            <person name="Johannesson H."/>
        </authorList>
    </citation>
    <scope>NUCLEOTIDE SEQUENCE</scope>
    <source>
        <strain evidence="11">CBS 540.89</strain>
    </source>
</reference>
<evidence type="ECO:0000256" key="3">
    <source>
        <dbReference type="ARBA" id="ARBA00022679"/>
    </source>
</evidence>
<evidence type="ECO:0000256" key="5">
    <source>
        <dbReference type="ARBA" id="ARBA00022723"/>
    </source>
</evidence>
<evidence type="ECO:0000313" key="11">
    <source>
        <dbReference type="EMBL" id="KAK0741708.1"/>
    </source>
</evidence>
<evidence type="ECO:0000256" key="6">
    <source>
        <dbReference type="ARBA" id="ARBA00022741"/>
    </source>
</evidence>
<organism evidence="11 12">
    <name type="scientific">Apiosordaria backusii</name>
    <dbReference type="NCBI Taxonomy" id="314023"/>
    <lineage>
        <taxon>Eukaryota</taxon>
        <taxon>Fungi</taxon>
        <taxon>Dikarya</taxon>
        <taxon>Ascomycota</taxon>
        <taxon>Pezizomycotina</taxon>
        <taxon>Sordariomycetes</taxon>
        <taxon>Sordariomycetidae</taxon>
        <taxon>Sordariales</taxon>
        <taxon>Lasiosphaeriaceae</taxon>
        <taxon>Apiosordaria</taxon>
    </lineage>
</organism>
<keyword evidence="12" id="KW-1185">Reference proteome</keyword>
<evidence type="ECO:0000256" key="2">
    <source>
        <dbReference type="ARBA" id="ARBA00009747"/>
    </source>
</evidence>
<feature type="compositionally biased region" description="Low complexity" evidence="10">
    <location>
        <begin position="54"/>
        <end position="66"/>
    </location>
</feature>
<dbReference type="GO" id="GO:0005524">
    <property type="term" value="F:ATP binding"/>
    <property type="evidence" value="ECO:0007669"/>
    <property type="project" value="UniProtKB-KW"/>
</dbReference>
<name>A0AA40ELV1_9PEZI</name>
<keyword evidence="7" id="KW-0067">ATP-binding</keyword>
<accession>A0AA40ELV1</accession>
<evidence type="ECO:0000313" key="12">
    <source>
        <dbReference type="Proteomes" id="UP001172159"/>
    </source>
</evidence>
<comment type="similarity">
    <text evidence="2">Belongs to the SELO family.</text>
</comment>
<keyword evidence="4" id="KW-0548">Nucleotidyltransferase</keyword>
<feature type="region of interest" description="Disordered" evidence="10">
    <location>
        <begin position="42"/>
        <end position="68"/>
    </location>
</feature>
<dbReference type="Proteomes" id="UP001172159">
    <property type="component" value="Unassembled WGS sequence"/>
</dbReference>
<evidence type="ECO:0000256" key="4">
    <source>
        <dbReference type="ARBA" id="ARBA00022695"/>
    </source>
</evidence>
<feature type="region of interest" description="Disordered" evidence="10">
    <location>
        <begin position="76"/>
        <end position="95"/>
    </location>
</feature>
<dbReference type="PANTHER" id="PTHR32057">
    <property type="entry name" value="PROTEIN ADENYLYLTRANSFERASE SELO, MITOCHONDRIAL"/>
    <property type="match status" value="1"/>
</dbReference>
<dbReference type="HAMAP" id="MF_00692">
    <property type="entry name" value="SelO"/>
    <property type="match status" value="1"/>
</dbReference>
<feature type="compositionally biased region" description="Polar residues" evidence="10">
    <location>
        <begin position="42"/>
        <end position="53"/>
    </location>
</feature>
<keyword evidence="6" id="KW-0547">Nucleotide-binding</keyword>
<keyword evidence="3" id="KW-0808">Transferase</keyword>
<dbReference type="GO" id="GO:0070733">
    <property type="term" value="F:AMPylase activity"/>
    <property type="evidence" value="ECO:0007669"/>
    <property type="project" value="TreeGrafter"/>
</dbReference>
<dbReference type="GO" id="GO:0046872">
    <property type="term" value="F:metal ion binding"/>
    <property type="evidence" value="ECO:0007669"/>
    <property type="project" value="UniProtKB-KW"/>
</dbReference>
<evidence type="ECO:0000256" key="1">
    <source>
        <dbReference type="ARBA" id="ARBA00001946"/>
    </source>
</evidence>
<proteinExistence type="inferred from homology"/>
<dbReference type="AlphaFoldDB" id="A0AA40ELV1"/>
<dbReference type="EMBL" id="JAUKTV010000003">
    <property type="protein sequence ID" value="KAK0741708.1"/>
    <property type="molecule type" value="Genomic_DNA"/>
</dbReference>
<dbReference type="GO" id="GO:0005739">
    <property type="term" value="C:mitochondrion"/>
    <property type="evidence" value="ECO:0007669"/>
    <property type="project" value="TreeGrafter"/>
</dbReference>
<dbReference type="PANTHER" id="PTHR32057:SF14">
    <property type="entry name" value="PROTEIN ADENYLYLTRANSFERASE SELO, MITOCHONDRIAL"/>
    <property type="match status" value="1"/>
</dbReference>
<dbReference type="Pfam" id="PF02696">
    <property type="entry name" value="SelO"/>
    <property type="match status" value="1"/>
</dbReference>
<keyword evidence="5" id="KW-0479">Metal-binding</keyword>